<feature type="non-terminal residue" evidence="1">
    <location>
        <position position="99"/>
    </location>
</feature>
<sequence length="99" mass="11296">DFNCDQALGLFAGLNILPKKSFATDYSYRTTRSHQLELLKGWVKKLSPMLFPEADSFSLDFHAIGHRGEETDLENHYQPMRGKAGPSVLTFFAMERNSR</sequence>
<reference evidence="1" key="1">
    <citation type="journal article" date="2014" name="Front. Microbiol.">
        <title>High frequency of phylogenetically diverse reductive dehalogenase-homologous genes in deep subseafloor sedimentary metagenomes.</title>
        <authorList>
            <person name="Kawai M."/>
            <person name="Futagami T."/>
            <person name="Toyoda A."/>
            <person name="Takaki Y."/>
            <person name="Nishi S."/>
            <person name="Hori S."/>
            <person name="Arai W."/>
            <person name="Tsubouchi T."/>
            <person name="Morono Y."/>
            <person name="Uchiyama I."/>
            <person name="Ito T."/>
            <person name="Fujiyama A."/>
            <person name="Inagaki F."/>
            <person name="Takami H."/>
        </authorList>
    </citation>
    <scope>NUCLEOTIDE SEQUENCE</scope>
    <source>
        <strain evidence="1">Expedition CK06-06</strain>
    </source>
</reference>
<comment type="caution">
    <text evidence="1">The sequence shown here is derived from an EMBL/GenBank/DDBJ whole genome shotgun (WGS) entry which is preliminary data.</text>
</comment>
<evidence type="ECO:0000313" key="1">
    <source>
        <dbReference type="EMBL" id="GAG48645.1"/>
    </source>
</evidence>
<accession>X0XZ42</accession>
<protein>
    <submittedName>
        <fullName evidence="1">Uncharacterized protein</fullName>
    </submittedName>
</protein>
<feature type="non-terminal residue" evidence="1">
    <location>
        <position position="1"/>
    </location>
</feature>
<name>X0XZ42_9ZZZZ</name>
<proteinExistence type="predicted"/>
<gene>
    <name evidence="1" type="ORF">S01H1_85247</name>
</gene>
<dbReference type="AlphaFoldDB" id="X0XZ42"/>
<organism evidence="1">
    <name type="scientific">marine sediment metagenome</name>
    <dbReference type="NCBI Taxonomy" id="412755"/>
    <lineage>
        <taxon>unclassified sequences</taxon>
        <taxon>metagenomes</taxon>
        <taxon>ecological metagenomes</taxon>
    </lineage>
</organism>
<dbReference type="EMBL" id="BARS01058467">
    <property type="protein sequence ID" value="GAG48645.1"/>
    <property type="molecule type" value="Genomic_DNA"/>
</dbReference>